<feature type="compositionally biased region" description="Low complexity" evidence="1">
    <location>
        <begin position="64"/>
        <end position="82"/>
    </location>
</feature>
<dbReference type="OrthoDB" id="2414666at2759"/>
<accession>A0A1Y2GI87</accession>
<dbReference type="GeneID" id="33572140"/>
<reference evidence="2 3" key="1">
    <citation type="submission" date="2016-07" db="EMBL/GenBank/DDBJ databases">
        <title>Pervasive Adenine N6-methylation of Active Genes in Fungi.</title>
        <authorList>
            <consortium name="DOE Joint Genome Institute"/>
            <person name="Mondo S.J."/>
            <person name="Dannebaum R.O."/>
            <person name="Kuo R.C."/>
            <person name="Labutti K."/>
            <person name="Haridas S."/>
            <person name="Kuo A."/>
            <person name="Salamov A."/>
            <person name="Ahrendt S.R."/>
            <person name="Lipzen A."/>
            <person name="Sullivan W."/>
            <person name="Andreopoulos W.B."/>
            <person name="Clum A."/>
            <person name="Lindquist E."/>
            <person name="Daum C."/>
            <person name="Ramamoorthy G.K."/>
            <person name="Gryganskyi A."/>
            <person name="Culley D."/>
            <person name="Magnuson J.K."/>
            <person name="James T.Y."/>
            <person name="O'Malley M.A."/>
            <person name="Stajich J.E."/>
            <person name="Spatafora J.W."/>
            <person name="Visel A."/>
            <person name="Grigoriev I.V."/>
        </authorList>
    </citation>
    <scope>NUCLEOTIDE SEQUENCE [LARGE SCALE GENOMIC DNA]</scope>
    <source>
        <strain evidence="2 3">NRRL 3116</strain>
    </source>
</reference>
<feature type="region of interest" description="Disordered" evidence="1">
    <location>
        <begin position="543"/>
        <end position="572"/>
    </location>
</feature>
<feature type="compositionally biased region" description="Low complexity" evidence="1">
    <location>
        <begin position="552"/>
        <end position="567"/>
    </location>
</feature>
<dbReference type="AlphaFoldDB" id="A0A1Y2GI87"/>
<dbReference type="RefSeq" id="XP_021879767.1">
    <property type="nucleotide sequence ID" value="XM_022030298.1"/>
</dbReference>
<protein>
    <submittedName>
        <fullName evidence="2">Uncharacterized protein</fullName>
    </submittedName>
</protein>
<dbReference type="InParanoid" id="A0A1Y2GI87"/>
<feature type="region of interest" description="Disordered" evidence="1">
    <location>
        <begin position="1064"/>
        <end position="1106"/>
    </location>
</feature>
<sequence>MNRIEILSLPRNSSSKLSEPGLAQLFDSSLQIVQQPQTLQLPDTLLHSPHHHQPHIIRHESHYQEQQQQQQQQQQQHQLQQQHRQRDIFYRIQPPLSDRSSSLPPQSQPDIHSLYKDRQLNDIIARLTRILTHPEFQPRLMRSSYSFRHHIIDVPHHQVRQRPQRTGARITADNQPSIHQYYAEAVFKRTKRRRRDLLDYPIFTTGDPPDLVRLAIEFGYTPFVDHLLHRGFRPRDLPEYFSMIPFLPVETITTVPDHEATIKSLEELNCIWGCMRVSNQELMESCSRADLDAVFKVLDATLISPRPSLDVLKSAQSDREHSAASKVDKGKQRHSCYDEGWIHHDHRHDSMSVEPAAHRLGEDDMMFAAGVGAGPSVSQQASSLHSRSRTVIAEDIASAPIEQNVPVIMPMPPEASGLSTAYGPTYRSAIFQSRQRVDSDSSLEQYSPLSDQGRSESKLHMPWVDGRALTSALLAICFRRDGYGSEEAEALEESRAVPIVSEILKYDCMLTAQALGQAVLGAAYSRSPGSLKRAQERRQQFLRKQRYDQRGPSSSSNSQPNPASQKSLDSREYLGDGKGSICVMDLLMERIGPRHLLSNFQQDHRRQQARELICREAGICGIGTRLSYFNGQGIGQASYNVSSTLHNASRTLFTGSGTRFTNSYMLPRGGFRGFGGNSSSHSSSVENAGNYEAGSGEPLIAIQKKRAFGVPPPSKLTLYLVQRAIGSQLSIQTMLFLIQIWRSVALEAVLIKLASWPRYCGIAIQVQAPEHIVKALLKMGFRFFSICDLDIRRSPPLALQFREQERMNRQLIEFYQASKRVGLAPLQFYYPQIHHLGSGSNTIIGTYMFGKTSSSAQPPSDRSQFVLAPIQLGESIEQITSAINYLGLDVGQPIRQAAATCFQQKELLLKVLLDHRLLIAQDALSGAVQVAASVGWKRGLEILLMENGEWRRILILVTTTTTGNDIQRGIRRARAATIDGTWENSPAPPWSPSTPKRQQPVTPKPGSHGMSGINCSNIGIASSITTTVVLSTFILSPPPVQGPVIPSIRTYPCEQAVIISAKPPKQLHQQEGKQNQKHCHDEIRSQTITKQKPPEKVAQHRNFHPQ</sequence>
<evidence type="ECO:0000256" key="1">
    <source>
        <dbReference type="SAM" id="MobiDB-lite"/>
    </source>
</evidence>
<feature type="compositionally biased region" description="Polar residues" evidence="1">
    <location>
        <begin position="437"/>
        <end position="452"/>
    </location>
</feature>
<comment type="caution">
    <text evidence="2">The sequence shown here is derived from an EMBL/GenBank/DDBJ whole genome shotgun (WGS) entry which is preliminary data.</text>
</comment>
<dbReference type="EMBL" id="MCFF01000027">
    <property type="protein sequence ID" value="ORZ11670.1"/>
    <property type="molecule type" value="Genomic_DNA"/>
</dbReference>
<dbReference type="Proteomes" id="UP000193648">
    <property type="component" value="Unassembled WGS sequence"/>
</dbReference>
<feature type="region of interest" description="Disordered" evidence="1">
    <location>
        <begin position="437"/>
        <end position="458"/>
    </location>
</feature>
<name>A0A1Y2GI87_9FUNG</name>
<evidence type="ECO:0000313" key="2">
    <source>
        <dbReference type="EMBL" id="ORZ11670.1"/>
    </source>
</evidence>
<proteinExistence type="predicted"/>
<feature type="region of interest" description="Disordered" evidence="1">
    <location>
        <begin position="977"/>
        <end position="1010"/>
    </location>
</feature>
<evidence type="ECO:0000313" key="3">
    <source>
        <dbReference type="Proteomes" id="UP000193648"/>
    </source>
</evidence>
<gene>
    <name evidence="2" type="ORF">BCR41DRAFT_423397</name>
</gene>
<organism evidence="2 3">
    <name type="scientific">Lobosporangium transversale</name>
    <dbReference type="NCBI Taxonomy" id="64571"/>
    <lineage>
        <taxon>Eukaryota</taxon>
        <taxon>Fungi</taxon>
        <taxon>Fungi incertae sedis</taxon>
        <taxon>Mucoromycota</taxon>
        <taxon>Mortierellomycotina</taxon>
        <taxon>Mortierellomycetes</taxon>
        <taxon>Mortierellales</taxon>
        <taxon>Mortierellaceae</taxon>
        <taxon>Lobosporangium</taxon>
    </lineage>
</organism>
<feature type="region of interest" description="Disordered" evidence="1">
    <location>
        <begin position="61"/>
        <end position="84"/>
    </location>
</feature>
<keyword evidence="3" id="KW-1185">Reference proteome</keyword>